<dbReference type="SMART" id="SM00382">
    <property type="entry name" value="AAA"/>
    <property type="match status" value="2"/>
</dbReference>
<evidence type="ECO:0000256" key="11">
    <source>
        <dbReference type="RuleBase" id="RU004432"/>
    </source>
</evidence>
<dbReference type="PANTHER" id="PTHR11638">
    <property type="entry name" value="ATP-DEPENDENT CLP PROTEASE"/>
    <property type="match status" value="1"/>
</dbReference>
<keyword evidence="4 11" id="KW-0547">Nucleotide-binding</keyword>
<evidence type="ECO:0000259" key="13">
    <source>
        <dbReference type="PROSITE" id="PS51903"/>
    </source>
</evidence>
<evidence type="ECO:0000256" key="7">
    <source>
        <dbReference type="ARBA" id="ARBA00023054"/>
    </source>
</evidence>
<comment type="subcellular location">
    <subcellularLocation>
        <location evidence="1">Cytoplasm</location>
    </subcellularLocation>
</comment>
<protein>
    <submittedName>
        <fullName evidence="14">Clp protease ATP binding subunit</fullName>
    </submittedName>
</protein>
<keyword evidence="8 11" id="KW-0143">Chaperone</keyword>
<reference evidence="14" key="1">
    <citation type="journal article" date="2013" name="PLoS ONE">
        <title>Heat Shock Transcriptional Responses in an MC-Producing Cyanobacterium (Planktothrix agardhii) and Its MC-Deficient Mutant under High Light Conditions.</title>
        <authorList>
            <person name="Tran Tdu C."/>
            <person name="Bernard C."/>
            <person name="Ammar M."/>
            <person name="Chaouch S."/>
            <person name="Comte K."/>
        </authorList>
    </citation>
    <scope>NUCLEOTIDE SEQUENCE</scope>
    <source>
        <strain evidence="14">PCC 7805</strain>
    </source>
</reference>
<dbReference type="InterPro" id="IPR027417">
    <property type="entry name" value="P-loop_NTPase"/>
</dbReference>
<keyword evidence="14" id="KW-0378">Hydrolase</keyword>
<dbReference type="CDD" id="cd00009">
    <property type="entry name" value="AAA"/>
    <property type="match status" value="1"/>
</dbReference>
<dbReference type="GO" id="GO:0008233">
    <property type="term" value="F:peptidase activity"/>
    <property type="evidence" value="ECO:0007669"/>
    <property type="project" value="UniProtKB-KW"/>
</dbReference>
<dbReference type="InterPro" id="IPR036628">
    <property type="entry name" value="Clp_N_dom_sf"/>
</dbReference>
<evidence type="ECO:0000256" key="6">
    <source>
        <dbReference type="ARBA" id="ARBA00023016"/>
    </source>
</evidence>
<evidence type="ECO:0000256" key="2">
    <source>
        <dbReference type="ARBA" id="ARBA00008675"/>
    </source>
</evidence>
<keyword evidence="6" id="KW-0346">Stress response</keyword>
<dbReference type="InterPro" id="IPR041546">
    <property type="entry name" value="ClpA/ClpB_AAA_lid"/>
</dbReference>
<dbReference type="PROSITE" id="PS00871">
    <property type="entry name" value="CLPAB_2"/>
    <property type="match status" value="1"/>
</dbReference>
<evidence type="ECO:0000256" key="8">
    <source>
        <dbReference type="ARBA" id="ARBA00023186"/>
    </source>
</evidence>
<evidence type="ECO:0000256" key="10">
    <source>
        <dbReference type="PROSITE-ProRule" id="PRU01251"/>
    </source>
</evidence>
<dbReference type="Pfam" id="PF02861">
    <property type="entry name" value="Clp_N"/>
    <property type="match status" value="1"/>
</dbReference>
<keyword evidence="3 10" id="KW-0677">Repeat</keyword>
<keyword evidence="7" id="KW-0175">Coiled coil</keyword>
<evidence type="ECO:0000256" key="4">
    <source>
        <dbReference type="ARBA" id="ARBA00022741"/>
    </source>
</evidence>
<dbReference type="FunFam" id="1.10.8.60:FF:000017">
    <property type="entry name" value="ATP-dependent chaperone ClpB"/>
    <property type="match status" value="1"/>
</dbReference>
<dbReference type="InterPro" id="IPR003959">
    <property type="entry name" value="ATPase_AAA_core"/>
</dbReference>
<dbReference type="InterPro" id="IPR050130">
    <property type="entry name" value="ClpA_ClpB"/>
</dbReference>
<dbReference type="InterPro" id="IPR004176">
    <property type="entry name" value="Clp_R_N"/>
</dbReference>
<dbReference type="EMBL" id="KF275115">
    <property type="protein sequence ID" value="AGW80480.1"/>
    <property type="molecule type" value="Genomic_DNA"/>
</dbReference>
<comment type="similarity">
    <text evidence="2 11">Belongs to the ClpA/ClpB family.</text>
</comment>
<gene>
    <name evidence="14" type="primary">clpC</name>
</gene>
<dbReference type="CDD" id="cd19499">
    <property type="entry name" value="RecA-like_ClpB_Hsp104-like"/>
    <property type="match status" value="1"/>
</dbReference>
<dbReference type="Pfam" id="PF17871">
    <property type="entry name" value="AAA_lid_9"/>
    <property type="match status" value="1"/>
</dbReference>
<dbReference type="PRINTS" id="PR00300">
    <property type="entry name" value="CLPPROTEASEA"/>
</dbReference>
<dbReference type="SMART" id="SM01086">
    <property type="entry name" value="ClpB_D2-small"/>
    <property type="match status" value="1"/>
</dbReference>
<dbReference type="InterPro" id="IPR001270">
    <property type="entry name" value="ClpA/B"/>
</dbReference>
<reference evidence="14" key="2">
    <citation type="submission" date="2013-06" db="EMBL/GenBank/DDBJ databases">
        <authorList>
            <person name="Tran T.D.C."/>
            <person name="Bernard C."/>
            <person name="Ammar M."/>
            <person name="Chaouch S."/>
            <person name="Comte K."/>
        </authorList>
    </citation>
    <scope>NUCLEOTIDE SEQUENCE</scope>
    <source>
        <strain evidence="14">PCC 7805</strain>
    </source>
</reference>
<dbReference type="InterPro" id="IPR019489">
    <property type="entry name" value="Clp_ATPase_C"/>
</dbReference>
<proteinExistence type="inferred from homology"/>
<feature type="domain" description="Clp R" evidence="13">
    <location>
        <begin position="2"/>
        <end position="144"/>
    </location>
</feature>
<dbReference type="Gene3D" id="3.40.50.300">
    <property type="entry name" value="P-loop containing nucleotide triphosphate hydrolases"/>
    <property type="match status" value="2"/>
</dbReference>
<dbReference type="InterPro" id="IPR018368">
    <property type="entry name" value="ClpA/B_CS1"/>
</dbReference>
<dbReference type="Gene3D" id="1.10.8.60">
    <property type="match status" value="2"/>
</dbReference>
<evidence type="ECO:0000256" key="3">
    <source>
        <dbReference type="ARBA" id="ARBA00022737"/>
    </source>
</evidence>
<dbReference type="SUPFAM" id="SSF81923">
    <property type="entry name" value="Double Clp-N motif"/>
    <property type="match status" value="1"/>
</dbReference>
<dbReference type="FunFam" id="3.40.50.300:FF:000025">
    <property type="entry name" value="ATP-dependent Clp protease subunit"/>
    <property type="match status" value="1"/>
</dbReference>
<evidence type="ECO:0000259" key="12">
    <source>
        <dbReference type="PROSITE" id="PS50151"/>
    </source>
</evidence>
<dbReference type="PROSITE" id="PS00870">
    <property type="entry name" value="CLPAB_1"/>
    <property type="match status" value="1"/>
</dbReference>
<dbReference type="Pfam" id="PF07724">
    <property type="entry name" value="AAA_2"/>
    <property type="match status" value="1"/>
</dbReference>
<keyword evidence="5 11" id="KW-0067">ATP-binding</keyword>
<name>U3PVD3_PLAAG</name>
<evidence type="ECO:0000256" key="5">
    <source>
        <dbReference type="ARBA" id="ARBA00022840"/>
    </source>
</evidence>
<dbReference type="InterPro" id="IPR001943">
    <property type="entry name" value="UVR_dom"/>
</dbReference>
<dbReference type="FunFam" id="3.40.50.300:FF:000010">
    <property type="entry name" value="Chaperone clpB 1, putative"/>
    <property type="match status" value="1"/>
</dbReference>
<feature type="domain" description="UVR" evidence="12">
    <location>
        <begin position="416"/>
        <end position="451"/>
    </location>
</feature>
<dbReference type="Gene3D" id="4.10.860.10">
    <property type="entry name" value="UVR domain"/>
    <property type="match status" value="1"/>
</dbReference>
<comment type="subunit">
    <text evidence="9">Homohexamer. The oligomerization is ATP-dependent.</text>
</comment>
<dbReference type="SUPFAM" id="SSF52540">
    <property type="entry name" value="P-loop containing nucleoside triphosphate hydrolases"/>
    <property type="match status" value="2"/>
</dbReference>
<dbReference type="GO" id="GO:0005524">
    <property type="term" value="F:ATP binding"/>
    <property type="evidence" value="ECO:0007669"/>
    <property type="project" value="UniProtKB-KW"/>
</dbReference>
<dbReference type="GO" id="GO:0034605">
    <property type="term" value="P:cellular response to heat"/>
    <property type="evidence" value="ECO:0007669"/>
    <property type="project" value="TreeGrafter"/>
</dbReference>
<dbReference type="InterPro" id="IPR003593">
    <property type="entry name" value="AAA+_ATPase"/>
</dbReference>
<organism evidence="14">
    <name type="scientific">Planktothrix agardhii NIVA-CYA 68</name>
    <dbReference type="NCBI Taxonomy" id="329540"/>
    <lineage>
        <taxon>Bacteria</taxon>
        <taxon>Bacillati</taxon>
        <taxon>Cyanobacteriota</taxon>
        <taxon>Cyanophyceae</taxon>
        <taxon>Oscillatoriophycideae</taxon>
        <taxon>Oscillatoriales</taxon>
        <taxon>Microcoleaceae</taxon>
        <taxon>Planktothrix</taxon>
    </lineage>
</organism>
<dbReference type="GO" id="GO:0006508">
    <property type="term" value="P:proteolysis"/>
    <property type="evidence" value="ECO:0007669"/>
    <property type="project" value="UniProtKB-KW"/>
</dbReference>
<evidence type="ECO:0000313" key="14">
    <source>
        <dbReference type="EMBL" id="AGW80480.1"/>
    </source>
</evidence>
<dbReference type="PANTHER" id="PTHR11638:SF155">
    <property type="entry name" value="CHAPERONE PROTEIN CLPC1, CHLOROPLASTIC-LIKE"/>
    <property type="match status" value="1"/>
</dbReference>
<keyword evidence="14" id="KW-0645">Protease</keyword>
<dbReference type="Pfam" id="PF00004">
    <property type="entry name" value="AAA"/>
    <property type="match status" value="1"/>
</dbReference>
<dbReference type="GO" id="GO:0016887">
    <property type="term" value="F:ATP hydrolysis activity"/>
    <property type="evidence" value="ECO:0007669"/>
    <property type="project" value="InterPro"/>
</dbReference>
<dbReference type="PROSITE" id="PS50151">
    <property type="entry name" value="UVR"/>
    <property type="match status" value="1"/>
</dbReference>
<evidence type="ECO:0000256" key="9">
    <source>
        <dbReference type="ARBA" id="ARBA00026057"/>
    </source>
</evidence>
<dbReference type="InterPro" id="IPR028299">
    <property type="entry name" value="ClpA/B_CS2"/>
</dbReference>
<dbReference type="FunFam" id="1.10.1780.10:FF:000004">
    <property type="entry name" value="ATP-dependent Clp protease ATP-binding subunit ClpC"/>
    <property type="match status" value="1"/>
</dbReference>
<sequence>MFERFTEKAIKVIMLAQEEARRLGHNFVGTEQILLGLIGEGTGVAAKVLKSMGVNLKDARIEVEKIIGRGSGFVAVEIPFTPRAKRVLELSLEEARQLGHNYIGTEHLLLGLIREGEGVAARVLENLGVDLSKVRTQVIRMLGETAEVAAGGSSSRTKTPTLDEFGSNLTQMAAEGKLDPVVGRQKEIERVIQILGRRTKNNPVLIGEPGVGKTAIAEGLAQRIATDAGPKLLEDKRVVTLDIGLLVAGTKYRGEFEERLKKIMDEIRTAGNVILVIDEVHTLIGAGAAEGAIDAANILKPALARGELQCIGATTLDEYRKHIERDAALERRFQPVMVGEPSVSETIEILFGLRERYEQHHKLKISNEALEAAAKLSDRYISDRYLPDKAIDLMDEAGSRVRLINSQLPPAAKELDKELRQVLKEKDEAVRSQDFDRAGELRDREMEIKAQIRTISQTKKAETTRSEDDSPIVTEEDIAQIVASWTGVPVNKLTESESEKLLNMEGTLHQRLIGQDEAVKAVSRAIRRARVGLKNPNRPIASFIFSGPTGVGKTELTKALAAYFFGSEEAMVRLDMSEYMERHTVSKLIGSPPGYVGYNEGGQLTEAVRRRPYTVVLFDEIEKAHPDVFNMLLQILEDGRLTDAKGRTVDFKNTLIIMTSNIGSKVIEKGGGGLGFEFSENQNDAQYNRIRNLVNEELKQYFRPEFLNRLDEIIVFRQLNKEEVKEIAVILLKEVFGRLIEKGITLEVTDKFKERLVEEGYNPSYGARPLRRAIMRLLEDSLAEEILSGRIKEGDTAVVDIDENAQVVVSQSLTSRELLPQGAES</sequence>
<dbReference type="PROSITE" id="PS51903">
    <property type="entry name" value="CLP_R"/>
    <property type="match status" value="1"/>
</dbReference>
<dbReference type="AlphaFoldDB" id="U3PVD3"/>
<dbReference type="Gene3D" id="1.10.1780.10">
    <property type="entry name" value="Clp, N-terminal domain"/>
    <property type="match status" value="1"/>
</dbReference>
<dbReference type="Pfam" id="PF10431">
    <property type="entry name" value="ClpB_D2-small"/>
    <property type="match status" value="1"/>
</dbReference>
<dbReference type="GO" id="GO:0005737">
    <property type="term" value="C:cytoplasm"/>
    <property type="evidence" value="ECO:0007669"/>
    <property type="project" value="UniProtKB-SubCell"/>
</dbReference>
<evidence type="ECO:0000256" key="1">
    <source>
        <dbReference type="ARBA" id="ARBA00004496"/>
    </source>
</evidence>
<accession>U3PVD3</accession>